<protein>
    <submittedName>
        <fullName evidence="5">Gfo/Idh/MocA family oxidoreductase</fullName>
    </submittedName>
</protein>
<comment type="similarity">
    <text evidence="1">Belongs to the Gfo/Idh/MocA family.</text>
</comment>
<feature type="domain" description="Gfo/Idh/MocA-like oxidoreductase C-terminal" evidence="4">
    <location>
        <begin position="160"/>
        <end position="327"/>
    </location>
</feature>
<evidence type="ECO:0000259" key="3">
    <source>
        <dbReference type="Pfam" id="PF01408"/>
    </source>
</evidence>
<dbReference type="Pfam" id="PF02894">
    <property type="entry name" value="GFO_IDH_MocA_C"/>
    <property type="match status" value="1"/>
</dbReference>
<sequence>MADKLRAAVIGAGGIASQHIGGYLDCGRYEVVALADLEPDAMQEKNDAFGIAPAHYRDGRQMMAEVQPDVVSICTWHAGHSEWTIAAAVHKPKAILCEKPMADTVGHAEQMLIACERNDVKLAIGHQRRFLPAYTLAREFIAEGRIGQVQLVQSFGGDGLPNFASHQTDMYRYLLNDDECEWVMGNVERKTDQYERNTRIEDRAVGTFGFKGGAQALILSDVLPFFFQGARIYGTDGMIHLTTSDLKLLNHETKGAWEEHMPEGRFHSVRELGPRFEWLEGGAAQADGVADWVEGAEPYRSTGVDGYKALQMVHAVYESARLHERVALPLQTRVSPLDLMVESGHLVPERPGRYDIRVGRLRGEKMIADNEGEEG</sequence>
<dbReference type="AlphaFoldDB" id="A0A6B1DQ54"/>
<evidence type="ECO:0000256" key="1">
    <source>
        <dbReference type="ARBA" id="ARBA00010928"/>
    </source>
</evidence>
<feature type="domain" description="Gfo/Idh/MocA-like oxidoreductase N-terminal" evidence="3">
    <location>
        <begin position="5"/>
        <end position="126"/>
    </location>
</feature>
<dbReference type="GO" id="GO:0016491">
    <property type="term" value="F:oxidoreductase activity"/>
    <property type="evidence" value="ECO:0007669"/>
    <property type="project" value="UniProtKB-KW"/>
</dbReference>
<proteinExistence type="inferred from homology"/>
<dbReference type="InterPro" id="IPR000683">
    <property type="entry name" value="Gfo/Idh/MocA-like_OxRdtase_N"/>
</dbReference>
<dbReference type="SUPFAM" id="SSF51735">
    <property type="entry name" value="NAD(P)-binding Rossmann-fold domains"/>
    <property type="match status" value="1"/>
</dbReference>
<dbReference type="Gene3D" id="3.30.360.10">
    <property type="entry name" value="Dihydrodipicolinate Reductase, domain 2"/>
    <property type="match status" value="1"/>
</dbReference>
<organism evidence="5">
    <name type="scientific">Caldilineaceae bacterium SB0662_bin_9</name>
    <dbReference type="NCBI Taxonomy" id="2605258"/>
    <lineage>
        <taxon>Bacteria</taxon>
        <taxon>Bacillati</taxon>
        <taxon>Chloroflexota</taxon>
        <taxon>Caldilineae</taxon>
        <taxon>Caldilineales</taxon>
        <taxon>Caldilineaceae</taxon>
    </lineage>
</organism>
<dbReference type="GO" id="GO:0000166">
    <property type="term" value="F:nucleotide binding"/>
    <property type="evidence" value="ECO:0007669"/>
    <property type="project" value="InterPro"/>
</dbReference>
<dbReference type="InterPro" id="IPR050463">
    <property type="entry name" value="Gfo/Idh/MocA_oxidrdct_glycsds"/>
</dbReference>
<dbReference type="InterPro" id="IPR004104">
    <property type="entry name" value="Gfo/Idh/MocA-like_OxRdtase_C"/>
</dbReference>
<dbReference type="Gene3D" id="3.40.50.720">
    <property type="entry name" value="NAD(P)-binding Rossmann-like Domain"/>
    <property type="match status" value="1"/>
</dbReference>
<dbReference type="PANTHER" id="PTHR43818">
    <property type="entry name" value="BCDNA.GH03377"/>
    <property type="match status" value="1"/>
</dbReference>
<accession>A0A6B1DQ54</accession>
<evidence type="ECO:0000256" key="2">
    <source>
        <dbReference type="ARBA" id="ARBA00023002"/>
    </source>
</evidence>
<evidence type="ECO:0000313" key="5">
    <source>
        <dbReference type="EMBL" id="MYD89271.1"/>
    </source>
</evidence>
<keyword evidence="2" id="KW-0560">Oxidoreductase</keyword>
<dbReference type="InterPro" id="IPR036291">
    <property type="entry name" value="NAD(P)-bd_dom_sf"/>
</dbReference>
<evidence type="ECO:0000259" key="4">
    <source>
        <dbReference type="Pfam" id="PF02894"/>
    </source>
</evidence>
<name>A0A6B1DQ54_9CHLR</name>
<dbReference type="Pfam" id="PF01408">
    <property type="entry name" value="GFO_IDH_MocA"/>
    <property type="match status" value="1"/>
</dbReference>
<dbReference type="EMBL" id="VXPY01000015">
    <property type="protein sequence ID" value="MYD89271.1"/>
    <property type="molecule type" value="Genomic_DNA"/>
</dbReference>
<dbReference type="PANTHER" id="PTHR43818:SF11">
    <property type="entry name" value="BCDNA.GH03377"/>
    <property type="match status" value="1"/>
</dbReference>
<dbReference type="SUPFAM" id="SSF55347">
    <property type="entry name" value="Glyceraldehyde-3-phosphate dehydrogenase-like, C-terminal domain"/>
    <property type="match status" value="1"/>
</dbReference>
<gene>
    <name evidence="5" type="ORF">F4Y08_02875</name>
</gene>
<comment type="caution">
    <text evidence="5">The sequence shown here is derived from an EMBL/GenBank/DDBJ whole genome shotgun (WGS) entry which is preliminary data.</text>
</comment>
<reference evidence="5" key="1">
    <citation type="submission" date="2019-09" db="EMBL/GenBank/DDBJ databases">
        <title>Characterisation of the sponge microbiome using genome-centric metagenomics.</title>
        <authorList>
            <person name="Engelberts J.P."/>
            <person name="Robbins S.J."/>
            <person name="De Goeij J.M."/>
            <person name="Aranda M."/>
            <person name="Bell S.C."/>
            <person name="Webster N.S."/>
        </authorList>
    </citation>
    <scope>NUCLEOTIDE SEQUENCE</scope>
    <source>
        <strain evidence="5">SB0662_bin_9</strain>
    </source>
</reference>